<keyword evidence="4" id="KW-1185">Reference proteome</keyword>
<keyword evidence="2" id="KW-1133">Transmembrane helix</keyword>
<dbReference type="OrthoDB" id="45231at2759"/>
<dbReference type="eggNOG" id="ENOG502SVT9">
    <property type="taxonomic scope" value="Eukaryota"/>
</dbReference>
<sequence>QHTCTPAPALAAPQLGPGQFAFDSQEVEQGLIGTCPGRQRTREAFPVHKKRGLGAICACVLFVAEACRLHLHLADDAVISAAKSSSQDNMMLFTVGAFIFLCTGASIAFSFGPESAARLGRLVEVGVTSAPRHHDGGVIDLLNGDFPSQLSSAIDPSPQTAGLSHIASSTISLSADSGSWRQYVSLGLILVVLIDIVLGSPLANTALGPMRRASEKGSEGASDDLGGGQKISVDTRGERVDSDAIAQAAIEKARSTLELKQFLEENKTPEQRYEEVRKKIDRQIEDMDG</sequence>
<evidence type="ECO:0000313" key="3">
    <source>
        <dbReference type="EMBL" id="EJK73104.1"/>
    </source>
</evidence>
<evidence type="ECO:0000256" key="2">
    <source>
        <dbReference type="SAM" id="Phobius"/>
    </source>
</evidence>
<feature type="transmembrane region" description="Helical" evidence="2">
    <location>
        <begin position="183"/>
        <end position="203"/>
    </location>
</feature>
<feature type="non-terminal residue" evidence="3">
    <location>
        <position position="1"/>
    </location>
</feature>
<feature type="transmembrane region" description="Helical" evidence="2">
    <location>
        <begin position="52"/>
        <end position="71"/>
    </location>
</feature>
<organism evidence="3 4">
    <name type="scientific">Thalassiosira oceanica</name>
    <name type="common">Marine diatom</name>
    <dbReference type="NCBI Taxonomy" id="159749"/>
    <lineage>
        <taxon>Eukaryota</taxon>
        <taxon>Sar</taxon>
        <taxon>Stramenopiles</taxon>
        <taxon>Ochrophyta</taxon>
        <taxon>Bacillariophyta</taxon>
        <taxon>Coscinodiscophyceae</taxon>
        <taxon>Thalassiosirophycidae</taxon>
        <taxon>Thalassiosirales</taxon>
        <taxon>Thalassiosiraceae</taxon>
        <taxon>Thalassiosira</taxon>
    </lineage>
</organism>
<keyword evidence="2" id="KW-0812">Transmembrane</keyword>
<evidence type="ECO:0000313" key="4">
    <source>
        <dbReference type="Proteomes" id="UP000266841"/>
    </source>
</evidence>
<dbReference type="AlphaFoldDB" id="K0T7M9"/>
<feature type="transmembrane region" description="Helical" evidence="2">
    <location>
        <begin position="91"/>
        <end position="111"/>
    </location>
</feature>
<keyword evidence="2" id="KW-0472">Membrane</keyword>
<reference evidence="3 4" key="1">
    <citation type="journal article" date="2012" name="Genome Biol.">
        <title>Genome and low-iron response of an oceanic diatom adapted to chronic iron limitation.</title>
        <authorList>
            <person name="Lommer M."/>
            <person name="Specht M."/>
            <person name="Roy A.S."/>
            <person name="Kraemer L."/>
            <person name="Andreson R."/>
            <person name="Gutowska M.A."/>
            <person name="Wolf J."/>
            <person name="Bergner S.V."/>
            <person name="Schilhabel M.B."/>
            <person name="Klostermeier U.C."/>
            <person name="Beiko R.G."/>
            <person name="Rosenstiel P."/>
            <person name="Hippler M."/>
            <person name="Laroche J."/>
        </authorList>
    </citation>
    <scope>NUCLEOTIDE SEQUENCE [LARGE SCALE GENOMIC DNA]</scope>
    <source>
        <strain evidence="3 4">CCMP1005</strain>
    </source>
</reference>
<comment type="caution">
    <text evidence="3">The sequence shown here is derived from an EMBL/GenBank/DDBJ whole genome shotgun (WGS) entry which is preliminary data.</text>
</comment>
<dbReference type="Proteomes" id="UP000266841">
    <property type="component" value="Unassembled WGS sequence"/>
</dbReference>
<name>K0T7M9_THAOC</name>
<protein>
    <submittedName>
        <fullName evidence="3">Uncharacterized protein</fullName>
    </submittedName>
</protein>
<proteinExistence type="predicted"/>
<dbReference type="EMBL" id="AGNL01004834">
    <property type="protein sequence ID" value="EJK73104.1"/>
    <property type="molecule type" value="Genomic_DNA"/>
</dbReference>
<evidence type="ECO:0000256" key="1">
    <source>
        <dbReference type="SAM" id="MobiDB-lite"/>
    </source>
</evidence>
<gene>
    <name evidence="3" type="ORF">THAOC_05290</name>
</gene>
<accession>K0T7M9</accession>
<feature type="region of interest" description="Disordered" evidence="1">
    <location>
        <begin position="213"/>
        <end position="238"/>
    </location>
</feature>